<feature type="transmembrane region" description="Helical" evidence="1">
    <location>
        <begin position="12"/>
        <end position="29"/>
    </location>
</feature>
<accession>A0A1H3H125</accession>
<dbReference type="RefSeq" id="WP_089887018.1">
    <property type="nucleotide sequence ID" value="NZ_CALJFH010000041.1"/>
</dbReference>
<protein>
    <submittedName>
        <fullName evidence="2">Uncharacterized protein</fullName>
    </submittedName>
</protein>
<evidence type="ECO:0000313" key="2">
    <source>
        <dbReference type="EMBL" id="SDY08915.1"/>
    </source>
</evidence>
<sequence>MQEILDSLTDQLVTSATAATILAIIAYFMRDLIAKFLSQKTEHRHDKKISILEDKLVRERAAIADLRGVVVSGINSRNEKLLEKQISATEELWRAATINKKHQMATQFLQSLNIDKMNEHIKEHNVQELVDITAKMTGVQKLIEEVSDESIQKPIHSTEAELTRPFVSALSWALYSAHSQTIMHAVVTIISWKNGVSTNLLKNDDLVKAIEKALPHQTKFLQEYGVGGTYFLLQELEDTLLKELRRFLREGEAGQEAAKQAREILSASEQAQITHPSSTQK</sequence>
<proteinExistence type="predicted"/>
<dbReference type="Proteomes" id="UP000199026">
    <property type="component" value="Unassembled WGS sequence"/>
</dbReference>
<name>A0A1H3H125_9RHOB</name>
<reference evidence="2 3" key="1">
    <citation type="submission" date="2016-10" db="EMBL/GenBank/DDBJ databases">
        <authorList>
            <person name="de Groot N.N."/>
        </authorList>
    </citation>
    <scope>NUCLEOTIDE SEQUENCE [LARGE SCALE GENOMIC DNA]</scope>
    <source>
        <strain evidence="2 3">DSM 24677</strain>
    </source>
</reference>
<gene>
    <name evidence="2" type="ORF">SAMN05444486_101137</name>
</gene>
<evidence type="ECO:0000256" key="1">
    <source>
        <dbReference type="SAM" id="Phobius"/>
    </source>
</evidence>
<evidence type="ECO:0000313" key="3">
    <source>
        <dbReference type="Proteomes" id="UP000199026"/>
    </source>
</evidence>
<keyword evidence="1" id="KW-0472">Membrane</keyword>
<keyword evidence="1" id="KW-1133">Transmembrane helix</keyword>
<keyword evidence="3" id="KW-1185">Reference proteome</keyword>
<dbReference type="GeneID" id="78122946"/>
<organism evidence="2 3">
    <name type="scientific">Lentibacter algarum</name>
    <dbReference type="NCBI Taxonomy" id="576131"/>
    <lineage>
        <taxon>Bacteria</taxon>
        <taxon>Pseudomonadati</taxon>
        <taxon>Pseudomonadota</taxon>
        <taxon>Alphaproteobacteria</taxon>
        <taxon>Rhodobacterales</taxon>
        <taxon>Roseobacteraceae</taxon>
        <taxon>Lentibacter</taxon>
    </lineage>
</organism>
<keyword evidence="1" id="KW-0812">Transmembrane</keyword>
<dbReference type="AlphaFoldDB" id="A0A1H3H125"/>
<dbReference type="EMBL" id="FNPR01000001">
    <property type="protein sequence ID" value="SDY08915.1"/>
    <property type="molecule type" value="Genomic_DNA"/>
</dbReference>